<gene>
    <name evidence="13" type="ORF">Zmor_005487</name>
</gene>
<dbReference type="Gene3D" id="3.30.160.60">
    <property type="entry name" value="Classic Zinc Finger"/>
    <property type="match status" value="9"/>
</dbReference>
<proteinExistence type="inferred from homology"/>
<dbReference type="Pfam" id="PF00096">
    <property type="entry name" value="zf-C2H2"/>
    <property type="match status" value="7"/>
</dbReference>
<evidence type="ECO:0000256" key="7">
    <source>
        <dbReference type="ARBA" id="ARBA00023015"/>
    </source>
</evidence>
<evidence type="ECO:0000256" key="1">
    <source>
        <dbReference type="ARBA" id="ARBA00004123"/>
    </source>
</evidence>
<keyword evidence="6" id="KW-0862">Zinc</keyword>
<feature type="domain" description="C2H2-type" evidence="12">
    <location>
        <begin position="331"/>
        <end position="359"/>
    </location>
</feature>
<evidence type="ECO:0000256" key="2">
    <source>
        <dbReference type="ARBA" id="ARBA00006991"/>
    </source>
</evidence>
<evidence type="ECO:0000313" key="14">
    <source>
        <dbReference type="Proteomes" id="UP001168821"/>
    </source>
</evidence>
<evidence type="ECO:0000256" key="10">
    <source>
        <dbReference type="ARBA" id="ARBA00023242"/>
    </source>
</evidence>
<feature type="domain" description="C2H2-type" evidence="12">
    <location>
        <begin position="187"/>
        <end position="215"/>
    </location>
</feature>
<evidence type="ECO:0000256" key="3">
    <source>
        <dbReference type="ARBA" id="ARBA00022723"/>
    </source>
</evidence>
<dbReference type="InterPro" id="IPR036236">
    <property type="entry name" value="Znf_C2H2_sf"/>
</dbReference>
<evidence type="ECO:0000256" key="11">
    <source>
        <dbReference type="PROSITE-ProRule" id="PRU00042"/>
    </source>
</evidence>
<feature type="domain" description="C2H2-type" evidence="12">
    <location>
        <begin position="75"/>
        <end position="102"/>
    </location>
</feature>
<feature type="domain" description="C2H2-type" evidence="12">
    <location>
        <begin position="131"/>
        <end position="153"/>
    </location>
</feature>
<accession>A0AA38IPQ0</accession>
<dbReference type="InterPro" id="IPR013087">
    <property type="entry name" value="Znf_C2H2_type"/>
</dbReference>
<evidence type="ECO:0000256" key="4">
    <source>
        <dbReference type="ARBA" id="ARBA00022737"/>
    </source>
</evidence>
<keyword evidence="7" id="KW-0805">Transcription regulation</keyword>
<feature type="domain" description="C2H2-type" evidence="12">
    <location>
        <begin position="244"/>
        <end position="271"/>
    </location>
</feature>
<feature type="domain" description="C2H2-type" evidence="12">
    <location>
        <begin position="102"/>
        <end position="130"/>
    </location>
</feature>
<dbReference type="GO" id="GO:0000978">
    <property type="term" value="F:RNA polymerase II cis-regulatory region sequence-specific DNA binding"/>
    <property type="evidence" value="ECO:0007669"/>
    <property type="project" value="TreeGrafter"/>
</dbReference>
<name>A0AA38IPQ0_9CUCU</name>
<comment type="caution">
    <text evidence="13">The sequence shown here is derived from an EMBL/GenBank/DDBJ whole genome shotgun (WGS) entry which is preliminary data.</text>
</comment>
<feature type="domain" description="C2H2-type" evidence="12">
    <location>
        <begin position="216"/>
        <end position="244"/>
    </location>
</feature>
<dbReference type="EMBL" id="JALNTZ010000002">
    <property type="protein sequence ID" value="KAJ3661067.1"/>
    <property type="molecule type" value="Genomic_DNA"/>
</dbReference>
<keyword evidence="8" id="KW-0238">DNA-binding</keyword>
<evidence type="ECO:0000313" key="13">
    <source>
        <dbReference type="EMBL" id="KAJ3661067.1"/>
    </source>
</evidence>
<evidence type="ECO:0000256" key="9">
    <source>
        <dbReference type="ARBA" id="ARBA00023163"/>
    </source>
</evidence>
<dbReference type="SMART" id="SM00355">
    <property type="entry name" value="ZnF_C2H2"/>
    <property type="match status" value="13"/>
</dbReference>
<keyword evidence="5 11" id="KW-0863">Zinc-finger</keyword>
<reference evidence="13" key="1">
    <citation type="journal article" date="2023" name="G3 (Bethesda)">
        <title>Whole genome assemblies of Zophobas morio and Tenebrio molitor.</title>
        <authorList>
            <person name="Kaur S."/>
            <person name="Stinson S.A."/>
            <person name="diCenzo G.C."/>
        </authorList>
    </citation>
    <scope>NUCLEOTIDE SEQUENCE</scope>
    <source>
        <strain evidence="13">QUZm001</strain>
    </source>
</reference>
<dbReference type="PROSITE" id="PS50157">
    <property type="entry name" value="ZINC_FINGER_C2H2_2"/>
    <property type="match status" value="10"/>
</dbReference>
<protein>
    <recommendedName>
        <fullName evidence="12">C2H2-type domain-containing protein</fullName>
    </recommendedName>
</protein>
<organism evidence="13 14">
    <name type="scientific">Zophobas morio</name>
    <dbReference type="NCBI Taxonomy" id="2755281"/>
    <lineage>
        <taxon>Eukaryota</taxon>
        <taxon>Metazoa</taxon>
        <taxon>Ecdysozoa</taxon>
        <taxon>Arthropoda</taxon>
        <taxon>Hexapoda</taxon>
        <taxon>Insecta</taxon>
        <taxon>Pterygota</taxon>
        <taxon>Neoptera</taxon>
        <taxon>Endopterygota</taxon>
        <taxon>Coleoptera</taxon>
        <taxon>Polyphaga</taxon>
        <taxon>Cucujiformia</taxon>
        <taxon>Tenebrionidae</taxon>
        <taxon>Zophobas</taxon>
    </lineage>
</organism>
<evidence type="ECO:0000256" key="5">
    <source>
        <dbReference type="ARBA" id="ARBA00022771"/>
    </source>
</evidence>
<dbReference type="PANTHER" id="PTHR24393">
    <property type="entry name" value="ZINC FINGER PROTEIN"/>
    <property type="match status" value="1"/>
</dbReference>
<keyword evidence="4" id="KW-0677">Repeat</keyword>
<feature type="domain" description="C2H2-type" evidence="12">
    <location>
        <begin position="158"/>
        <end position="186"/>
    </location>
</feature>
<evidence type="ECO:0000256" key="8">
    <source>
        <dbReference type="ARBA" id="ARBA00023125"/>
    </source>
</evidence>
<dbReference type="PROSITE" id="PS00028">
    <property type="entry name" value="ZINC_FINGER_C2H2_1"/>
    <property type="match status" value="8"/>
</dbReference>
<dbReference type="SUPFAM" id="SSF57667">
    <property type="entry name" value="beta-beta-alpha zinc fingers"/>
    <property type="match status" value="7"/>
</dbReference>
<evidence type="ECO:0000256" key="6">
    <source>
        <dbReference type="ARBA" id="ARBA00022833"/>
    </source>
</evidence>
<dbReference type="PANTHER" id="PTHR24393:SF15">
    <property type="entry name" value="IP01243P-RELATED"/>
    <property type="match status" value="1"/>
</dbReference>
<dbReference type="GO" id="GO:0008270">
    <property type="term" value="F:zinc ion binding"/>
    <property type="evidence" value="ECO:0007669"/>
    <property type="project" value="UniProtKB-KW"/>
</dbReference>
<evidence type="ECO:0000259" key="12">
    <source>
        <dbReference type="PROSITE" id="PS50157"/>
    </source>
</evidence>
<sequence>MDWKPVQKREIDYFQCGVCSQVCADFDEYSFHVNNSHEELLKPDINLLGIDSMGVESMVPEAPPNTSKKTTPMAWPCDVCPSVFKFESYLKRHRLRHFEPEIQCIECNERFHDEYTLNHHLAVVHEKQTAWKCDLCKKVFKFEALLKRHRLRHFEPTVKCTHCDKKFYDEYLVKQHRDFVHNNTRNFVCDICNYATGNKSTLQRHMIRIHTKNFPYPCDLCGKGYTDKYMLDAHRQSVHEGVEHTCEDCGKAFKYAHGLQEHRKLHEPSSKKREEVMCDLCGEKFKYLKEHVMKMHGGVKTIICEVCGKSFYTKNLLNIHIMRKHKNERPFKCSFCFHGLVTKNELKEHIKRRHSGNESLEDIKEKPFQCSICGKRFKASTSLTDHMRKHSGEKAYTCNVCQEKFISKHYLKSHRCGGISDQLLEMSSK</sequence>
<keyword evidence="14" id="KW-1185">Reference proteome</keyword>
<keyword evidence="3" id="KW-0479">Metal-binding</keyword>
<keyword evidence="9" id="KW-0804">Transcription</keyword>
<comment type="similarity">
    <text evidence="2">Belongs to the krueppel C2H2-type zinc-finger protein family.</text>
</comment>
<comment type="subcellular location">
    <subcellularLocation>
        <location evidence="1">Nucleus</location>
    </subcellularLocation>
</comment>
<feature type="domain" description="C2H2-type" evidence="12">
    <location>
        <begin position="368"/>
        <end position="395"/>
    </location>
</feature>
<feature type="domain" description="C2H2-type" evidence="12">
    <location>
        <begin position="302"/>
        <end position="330"/>
    </location>
</feature>
<dbReference type="AlphaFoldDB" id="A0AA38IPQ0"/>
<dbReference type="GO" id="GO:0005634">
    <property type="term" value="C:nucleus"/>
    <property type="evidence" value="ECO:0007669"/>
    <property type="project" value="UniProtKB-SubCell"/>
</dbReference>
<dbReference type="GO" id="GO:0001228">
    <property type="term" value="F:DNA-binding transcription activator activity, RNA polymerase II-specific"/>
    <property type="evidence" value="ECO:0007669"/>
    <property type="project" value="TreeGrafter"/>
</dbReference>
<keyword evidence="10" id="KW-0539">Nucleus</keyword>
<dbReference type="FunFam" id="3.30.160.60:FF:000303">
    <property type="entry name" value="Zinc finger protein 41"/>
    <property type="match status" value="1"/>
</dbReference>
<dbReference type="Proteomes" id="UP001168821">
    <property type="component" value="Unassembled WGS sequence"/>
</dbReference>